<evidence type="ECO:0000256" key="1">
    <source>
        <dbReference type="ARBA" id="ARBA00022777"/>
    </source>
</evidence>
<dbReference type="InterPro" id="IPR003594">
    <property type="entry name" value="HATPase_dom"/>
</dbReference>
<dbReference type="InterPro" id="IPR050640">
    <property type="entry name" value="Bact_2-comp_sensor_kinase"/>
</dbReference>
<dbReference type="Gene3D" id="3.30.565.10">
    <property type="entry name" value="Histidine kinase-like ATPase, C-terminal domain"/>
    <property type="match status" value="1"/>
</dbReference>
<keyword evidence="5" id="KW-1185">Reference proteome</keyword>
<dbReference type="PROSITE" id="PS50109">
    <property type="entry name" value="HIS_KIN"/>
    <property type="match status" value="1"/>
</dbReference>
<dbReference type="EMBL" id="BLYJ01000027">
    <property type="protein sequence ID" value="GFO88855.1"/>
    <property type="molecule type" value="Genomic_DNA"/>
</dbReference>
<dbReference type="Pfam" id="PF06580">
    <property type="entry name" value="His_kinase"/>
    <property type="match status" value="1"/>
</dbReference>
<evidence type="ECO:0000313" key="4">
    <source>
        <dbReference type="EMBL" id="GFO88855.1"/>
    </source>
</evidence>
<dbReference type="InterPro" id="IPR010559">
    <property type="entry name" value="Sig_transdc_His_kin_internal"/>
</dbReference>
<accession>A0ABQ1E1P5</accession>
<dbReference type="PANTHER" id="PTHR34220:SF7">
    <property type="entry name" value="SENSOR HISTIDINE KINASE YPDA"/>
    <property type="match status" value="1"/>
</dbReference>
<evidence type="ECO:0000259" key="3">
    <source>
        <dbReference type="PROSITE" id="PS50109"/>
    </source>
</evidence>
<name>A0ABQ1E1P5_9FIRM</name>
<dbReference type="SMART" id="SM00387">
    <property type="entry name" value="HATPase_c"/>
    <property type="match status" value="1"/>
</dbReference>
<protein>
    <submittedName>
        <fullName evidence="4">Histidine kinase</fullName>
    </submittedName>
</protein>
<comment type="caution">
    <text evidence="4">The sequence shown here is derived from an EMBL/GenBank/DDBJ whole genome shotgun (WGS) entry which is preliminary data.</text>
</comment>
<feature type="domain" description="Histidine kinase" evidence="3">
    <location>
        <begin position="415"/>
        <end position="589"/>
    </location>
</feature>
<dbReference type="Gene3D" id="6.10.340.10">
    <property type="match status" value="1"/>
</dbReference>
<evidence type="ECO:0000256" key="2">
    <source>
        <dbReference type="ARBA" id="ARBA00023012"/>
    </source>
</evidence>
<evidence type="ECO:0000313" key="5">
    <source>
        <dbReference type="Proteomes" id="UP000620147"/>
    </source>
</evidence>
<dbReference type="InterPro" id="IPR005467">
    <property type="entry name" value="His_kinase_dom"/>
</dbReference>
<dbReference type="Pfam" id="PF02518">
    <property type="entry name" value="HATPase_c"/>
    <property type="match status" value="1"/>
</dbReference>
<organism evidence="4 5">
    <name type="scientific">Butyricicoccus faecihominis</name>
    <dbReference type="NCBI Taxonomy" id="1712515"/>
    <lineage>
        <taxon>Bacteria</taxon>
        <taxon>Bacillati</taxon>
        <taxon>Bacillota</taxon>
        <taxon>Clostridia</taxon>
        <taxon>Eubacteriales</taxon>
        <taxon>Butyricicoccaceae</taxon>
        <taxon>Butyricicoccus</taxon>
    </lineage>
</organism>
<reference evidence="4 5" key="1">
    <citation type="submission" date="2020-06" db="EMBL/GenBank/DDBJ databases">
        <title>Characterization of fructooligosaccharide metabolism and fructooligosaccharide-degrading enzymes in human commensal butyrate producers.</title>
        <authorList>
            <person name="Tanno H."/>
            <person name="Fujii T."/>
            <person name="Hirano K."/>
            <person name="Maeno S."/>
            <person name="Tonozuka T."/>
            <person name="Sakamoto M."/>
            <person name="Ohkuma M."/>
            <person name="Tochio T."/>
            <person name="Endo A."/>
        </authorList>
    </citation>
    <scope>NUCLEOTIDE SEQUENCE [LARGE SCALE GENOMIC DNA]</scope>
    <source>
        <strain evidence="4 5">JCM 31056</strain>
    </source>
</reference>
<dbReference type="GO" id="GO:0016301">
    <property type="term" value="F:kinase activity"/>
    <property type="evidence" value="ECO:0007669"/>
    <property type="project" value="UniProtKB-KW"/>
</dbReference>
<proteinExistence type="predicted"/>
<dbReference type="PANTHER" id="PTHR34220">
    <property type="entry name" value="SENSOR HISTIDINE KINASE YPDA"/>
    <property type="match status" value="1"/>
</dbReference>
<keyword evidence="1 4" id="KW-0418">Kinase</keyword>
<dbReference type="SUPFAM" id="SSF55874">
    <property type="entry name" value="ATPase domain of HSP90 chaperone/DNA topoisomerase II/histidine kinase"/>
    <property type="match status" value="1"/>
</dbReference>
<dbReference type="Proteomes" id="UP000620147">
    <property type="component" value="Unassembled WGS sequence"/>
</dbReference>
<keyword evidence="1 4" id="KW-0808">Transferase</keyword>
<keyword evidence="2" id="KW-0902">Two-component regulatory system</keyword>
<gene>
    <name evidence="4" type="ORF">BUFA31_20190</name>
</gene>
<dbReference type="InterPro" id="IPR036890">
    <property type="entry name" value="HATPase_C_sf"/>
</dbReference>
<sequence length="606" mass="69981">MQREKRNGVWRMLLCGSKRRKMSQSMIATSLLCVLISVAIAVCAIGYFTFQLVVGEKGKARVDVLQQISDSNSVNRTNMVKAMDALYEDFYDDLTAPKSEKSSCAIQMLLEQTDRQFKRIGMDMTIDILMNDRRMFSTDPDENNLKSLKNTYWYIKHYSGETDTSWNLRFWDVDDISTYGLAYGKTVYAQDGKVVGMIVLTSRYEALFRTFQKLVSDGVKVYILDRNGIIISHTNPNRVGNWAFDMKTFQEEYGRNTYKIIQRSKQKILIANYHDASSGWTFVEEQNMDELLRDGLKTVRNCLTIVLLGCIVAASIAYWRGRRITQVLSDFTDEIGDMSVEKLSELPVKDEYEETYVLSTTFNGMIHRIEELIDDIRIREQEKQRTEYDFLQAQINPHFLNNTLLSVKSLIAMHQQERAYRMMNELVELLHIPATPEIQFVPLEEELHLMRSYMSIMNCRTEKDTVLICEVPEKMYGIYVPRMIVQPIIGNAFFHGFAEMEEGCEIRLRAGLRGNALYIEVTDNGEGIAPKRLEQVQSGNYRSGRLHHGIGLRNVRKRLQIIYGGRSDVTVRSEFGKYTTVTITMDHYRSIPKREQGGEINEDHSS</sequence>